<reference evidence="11" key="1">
    <citation type="submission" date="2014-03" db="EMBL/GenBank/DDBJ databases">
        <authorList>
            <person name="Aksoy S."/>
            <person name="Warren W."/>
            <person name="Wilson R.K."/>
        </authorList>
    </citation>
    <scope>NUCLEOTIDE SEQUENCE [LARGE SCALE GENOMIC DNA]</scope>
    <source>
        <strain evidence="11">IAEA</strain>
    </source>
</reference>
<keyword evidence="4" id="KW-0853">WD repeat</keyword>
<dbReference type="VEuPathDB" id="VectorBase:GBRI038999"/>
<dbReference type="Gene3D" id="2.130.10.10">
    <property type="entry name" value="YVTN repeat-like/Quinoprotein amine dehydrogenase"/>
    <property type="match status" value="2"/>
</dbReference>
<reference evidence="10" key="2">
    <citation type="submission" date="2020-05" db="UniProtKB">
        <authorList>
            <consortium name="EnsemblMetazoa"/>
        </authorList>
    </citation>
    <scope>IDENTIFICATION</scope>
    <source>
        <strain evidence="10">IAEA</strain>
    </source>
</reference>
<keyword evidence="5" id="KW-0677">Repeat</keyword>
<organism evidence="10 11">
    <name type="scientific">Glossina brevipalpis</name>
    <dbReference type="NCBI Taxonomy" id="37001"/>
    <lineage>
        <taxon>Eukaryota</taxon>
        <taxon>Metazoa</taxon>
        <taxon>Ecdysozoa</taxon>
        <taxon>Arthropoda</taxon>
        <taxon>Hexapoda</taxon>
        <taxon>Insecta</taxon>
        <taxon>Pterygota</taxon>
        <taxon>Neoptera</taxon>
        <taxon>Endopterygota</taxon>
        <taxon>Diptera</taxon>
        <taxon>Brachycera</taxon>
        <taxon>Muscomorpha</taxon>
        <taxon>Hippoboscoidea</taxon>
        <taxon>Glossinidae</taxon>
        <taxon>Glossina</taxon>
    </lineage>
</organism>
<dbReference type="InterPro" id="IPR053826">
    <property type="entry name" value="WDR75"/>
</dbReference>
<evidence type="ECO:0000256" key="4">
    <source>
        <dbReference type="ARBA" id="ARBA00022574"/>
    </source>
</evidence>
<dbReference type="InterPro" id="IPR057644">
    <property type="entry name" value="Beta-prop_WDR75_2nd"/>
</dbReference>
<feature type="domain" description="WD repeat-containing protein 75 second beta-propeller" evidence="9">
    <location>
        <begin position="742"/>
        <end position="867"/>
    </location>
</feature>
<keyword evidence="7" id="KW-0539">Nucleus</keyword>
<dbReference type="EnsemblMetazoa" id="GBRI038999-RA">
    <property type="protein sequence ID" value="GBRI038999-PA"/>
    <property type="gene ID" value="GBRI038999"/>
</dbReference>
<dbReference type="GO" id="GO:0032040">
    <property type="term" value="C:small-subunit processome"/>
    <property type="evidence" value="ECO:0007669"/>
    <property type="project" value="InterPro"/>
</dbReference>
<name>A0A1A9WZU9_9MUSC</name>
<evidence type="ECO:0000256" key="5">
    <source>
        <dbReference type="ARBA" id="ARBA00022737"/>
    </source>
</evidence>
<dbReference type="GO" id="GO:0006364">
    <property type="term" value="P:rRNA processing"/>
    <property type="evidence" value="ECO:0007669"/>
    <property type="project" value="UniProtKB-KW"/>
</dbReference>
<evidence type="ECO:0000256" key="6">
    <source>
        <dbReference type="ARBA" id="ARBA00023163"/>
    </source>
</evidence>
<evidence type="ECO:0000256" key="2">
    <source>
        <dbReference type="ARBA" id="ARBA00022517"/>
    </source>
</evidence>
<protein>
    <recommendedName>
        <fullName evidence="9">WD repeat-containing protein 75 second beta-propeller domain-containing protein</fullName>
    </recommendedName>
</protein>
<dbReference type="InterPro" id="IPR001680">
    <property type="entry name" value="WD40_rpt"/>
</dbReference>
<dbReference type="GO" id="GO:0045943">
    <property type="term" value="P:positive regulation of transcription by RNA polymerase I"/>
    <property type="evidence" value="ECO:0007669"/>
    <property type="project" value="InterPro"/>
</dbReference>
<dbReference type="Proteomes" id="UP000091820">
    <property type="component" value="Unassembled WGS sequence"/>
</dbReference>
<evidence type="ECO:0000313" key="10">
    <source>
        <dbReference type="EnsemblMetazoa" id="GBRI038999-PA"/>
    </source>
</evidence>
<evidence type="ECO:0000256" key="8">
    <source>
        <dbReference type="SAM" id="MobiDB-lite"/>
    </source>
</evidence>
<dbReference type="STRING" id="37001.A0A1A9WZU9"/>
<dbReference type="Pfam" id="PF23869">
    <property type="entry name" value="Beta-prop_WDR75_1st"/>
    <property type="match status" value="1"/>
</dbReference>
<dbReference type="SUPFAM" id="SSF50978">
    <property type="entry name" value="WD40 repeat-like"/>
    <property type="match status" value="3"/>
</dbReference>
<evidence type="ECO:0000256" key="7">
    <source>
        <dbReference type="ARBA" id="ARBA00023242"/>
    </source>
</evidence>
<feature type="domain" description="WD repeat-containing protein 75 second beta-propeller" evidence="9">
    <location>
        <begin position="340"/>
        <end position="540"/>
    </location>
</feature>
<evidence type="ECO:0000259" key="9">
    <source>
        <dbReference type="Pfam" id="PF23769"/>
    </source>
</evidence>
<dbReference type="SMART" id="SM00320">
    <property type="entry name" value="WD40"/>
    <property type="match status" value="7"/>
</dbReference>
<dbReference type="GO" id="GO:0003723">
    <property type="term" value="F:RNA binding"/>
    <property type="evidence" value="ECO:0007669"/>
    <property type="project" value="InterPro"/>
</dbReference>
<dbReference type="PANTHER" id="PTHR44215:SF1">
    <property type="entry name" value="WD REPEAT-CONTAINING PROTEIN 75"/>
    <property type="match status" value="1"/>
</dbReference>
<sequence>MDYEFKHLVGGSIIDYPPIFDSDGEYLFFISGQVIKIYSAVTTLFVHQLEGAKASLIGMQFELGNKDIITACSVEGEILSWVWHSGELKSSIKLLEKGDKFTNYKLLNLYGQSELSYALICQMNDKTKQVDWKVVDRSTGARINTACDITLRKSGKPYVEVENKNFHNLAIAQNIFVYFINYKTWKWQRGVSAHKIPFTALSIHPTEECVATGDQLGRIYLWRELTGKIRCITSLYHWHHTPVSSIAFTTSGANFWSSAEESVLVHWNIERPELRHYLARMTAEIRHIAVNSNNAKVAVCTADNSVQTVGTDKQIVNNLQEFTYVSDDKTGKPKFPVGLHLNPRTNALVLNGRVGSLQFYNTYTKSLIYNLNVVNENVLSTERNNILYDTKVTKAAFNIDWMATGEVFNDEEHLPELRLKFWKYEELSQSYTLNTDVQLPHEGGFKAIEFSNNSKVDNLLCATVGEDNLIRIWSFEDSDNIYKKGKTWSCIAQNSYKNCPIESISFSQDGSLLAAGYGNTLCIYKSENLKLKASLTGSPGLDGCVPKVQIKLPSKTDAKPGIIKEPKKIMELFTNMLETGGESLLNELQNVLNKPSDSIANTDIFEKLDEKQKVSLYNQILQMHELNLFQKVLIYQRIGIRCSLPRQLKFKVLNYLRTTLQSNQLRGKKLLSTLHLLNRKDRYKAKYRLQNYSKRKRNYDDEITKNLVPLMNILHLTKQTKPTKGKKNGFVKQDEPQIILNTNVAPPEAIANITKVQFAAGDYAHLVVACTERRVLIWNLLNLRLKSVLKLSVDHLTFDPQTNLIAAVTQNRQLHIFQPNISLPVYQRDNIPKLHGIVWIPRRCPKNRSINVDWQAQSTLYFLTETQEVKYLTRPNEKQDTETPIVFDNAAVPSLQYSTFGSFATKSIAEKQTNIKQYTGSLLRGKSERTAIQALMSMATHTMAPMSLLCEDFVKSMIRSVDISCPAKSTTRFNGDIEMNGIAEESDSEDDNNYQGDRNSMTENTSGTKRRDILMKTEELKKKHKDLNTTVDGEDKKLRLIAQKTIDFDF</sequence>
<keyword evidence="11" id="KW-1185">Reference proteome</keyword>
<dbReference type="AlphaFoldDB" id="A0A1A9WZU9"/>
<feature type="compositionally biased region" description="Polar residues" evidence="8">
    <location>
        <begin position="993"/>
        <end position="1007"/>
    </location>
</feature>
<dbReference type="PANTHER" id="PTHR44215">
    <property type="entry name" value="WD REPEAT-CONTAINING PROTEIN 75"/>
    <property type="match status" value="1"/>
</dbReference>
<dbReference type="Pfam" id="PF23769">
    <property type="entry name" value="Beta-prop_WDR75_2nd"/>
    <property type="match status" value="2"/>
</dbReference>
<comment type="subcellular location">
    <subcellularLocation>
        <location evidence="1">Nucleus</location>
        <location evidence="1">Nucleolus</location>
    </subcellularLocation>
</comment>
<keyword evidence="3" id="KW-0698">rRNA processing</keyword>
<evidence type="ECO:0000256" key="1">
    <source>
        <dbReference type="ARBA" id="ARBA00004604"/>
    </source>
</evidence>
<evidence type="ECO:0000256" key="3">
    <source>
        <dbReference type="ARBA" id="ARBA00022552"/>
    </source>
</evidence>
<dbReference type="InterPro" id="IPR015943">
    <property type="entry name" value="WD40/YVTN_repeat-like_dom_sf"/>
</dbReference>
<keyword evidence="6" id="KW-0804">Transcription</keyword>
<accession>A0A1A9WZU9</accession>
<keyword evidence="2" id="KW-0690">Ribosome biogenesis</keyword>
<dbReference type="InterPro" id="IPR036322">
    <property type="entry name" value="WD40_repeat_dom_sf"/>
</dbReference>
<evidence type="ECO:0000313" key="11">
    <source>
        <dbReference type="Proteomes" id="UP000091820"/>
    </source>
</evidence>
<dbReference type="GO" id="GO:2000234">
    <property type="term" value="P:positive regulation of rRNA processing"/>
    <property type="evidence" value="ECO:0007669"/>
    <property type="project" value="TreeGrafter"/>
</dbReference>
<proteinExistence type="predicted"/>
<feature type="region of interest" description="Disordered" evidence="8">
    <location>
        <begin position="981"/>
        <end position="1011"/>
    </location>
</feature>